<name>A0AAE4F0X9_9EURY</name>
<feature type="domain" description="N-terminal" evidence="2">
    <location>
        <begin position="23"/>
        <end position="144"/>
    </location>
</feature>
<dbReference type="GO" id="GO:0003697">
    <property type="term" value="F:single-stranded DNA binding"/>
    <property type="evidence" value="ECO:0007669"/>
    <property type="project" value="InterPro"/>
</dbReference>
<keyword evidence="4" id="KW-1185">Reference proteome</keyword>
<gene>
    <name evidence="3" type="ORF">NDI54_20550</name>
</gene>
<protein>
    <submittedName>
        <fullName evidence="3">ArdC-like ssDNA-binding domain-containing protein</fullName>
    </submittedName>
</protein>
<accession>A0AAE4F0X9</accession>
<proteinExistence type="predicted"/>
<organism evidence="3 4">
    <name type="scientific">Haloarcula terrestris</name>
    <dbReference type="NCBI Taxonomy" id="2950533"/>
    <lineage>
        <taxon>Archaea</taxon>
        <taxon>Methanobacteriati</taxon>
        <taxon>Methanobacteriota</taxon>
        <taxon>Stenosarchaea group</taxon>
        <taxon>Halobacteria</taxon>
        <taxon>Halobacteriales</taxon>
        <taxon>Haloarculaceae</taxon>
        <taxon>Haloarcula</taxon>
    </lineage>
</organism>
<reference evidence="3 4" key="1">
    <citation type="submission" date="2022-06" db="EMBL/GenBank/DDBJ databases">
        <title>Haloarcula sp. a new haloarchaeum isolate from saline soil.</title>
        <authorList>
            <person name="Strakova D."/>
            <person name="Galisteo C."/>
            <person name="Sanchez-Porro C."/>
            <person name="Ventosa A."/>
        </authorList>
    </citation>
    <scope>NUCLEOTIDE SEQUENCE [LARGE SCALE GENOMIC DNA]</scope>
    <source>
        <strain evidence="3 4">S1AR25-5A</strain>
    </source>
</reference>
<sequence>MASNTTSRVQFPSSDTRTDEMHRTIEQWAEELIDSVEAAKTSEQFQAWLDVQSRFHDYSYRNTLLIARQCPEATKVAGYRTWQEEFNRQVEDGEQAIWIWAPIIAKQCPECGNSPNYHADTDCEYDETPPEEWSEGPVAFKPVPVFDISQTEGEPLPELDTDARGDATDLFSTVFAAAETLDVQAEIIDADEWAHGAANGICQTTDPDTTQPIAEIQVKDSENTAAVTAVLIHEYAHALLHSGVTDKPEREKREVEAEAVAYVVGRYFGLDMSGSALYLAAWESEEADTILERLDRISRTATQVIEATDICDE</sequence>
<evidence type="ECO:0000313" key="3">
    <source>
        <dbReference type="EMBL" id="MDS0223736.1"/>
    </source>
</evidence>
<evidence type="ECO:0000256" key="1">
    <source>
        <dbReference type="SAM" id="MobiDB-lite"/>
    </source>
</evidence>
<evidence type="ECO:0000313" key="4">
    <source>
        <dbReference type="Proteomes" id="UP001253439"/>
    </source>
</evidence>
<feature type="region of interest" description="Disordered" evidence="1">
    <location>
        <begin position="1"/>
        <end position="20"/>
    </location>
</feature>
<dbReference type="Proteomes" id="UP001253439">
    <property type="component" value="Unassembled WGS sequence"/>
</dbReference>
<dbReference type="AlphaFoldDB" id="A0AAE4F0X9"/>
<feature type="compositionally biased region" description="Polar residues" evidence="1">
    <location>
        <begin position="1"/>
        <end position="15"/>
    </location>
</feature>
<comment type="caution">
    <text evidence="3">The sequence shown here is derived from an EMBL/GenBank/DDBJ whole genome shotgun (WGS) entry which is preliminary data.</text>
</comment>
<dbReference type="EMBL" id="JAMQOM010000023">
    <property type="protein sequence ID" value="MDS0223736.1"/>
    <property type="molecule type" value="Genomic_DNA"/>
</dbReference>
<dbReference type="Pfam" id="PF08401">
    <property type="entry name" value="ArdcN"/>
    <property type="match status" value="1"/>
</dbReference>
<evidence type="ECO:0000259" key="2">
    <source>
        <dbReference type="Pfam" id="PF08401"/>
    </source>
</evidence>
<dbReference type="RefSeq" id="WP_310898225.1">
    <property type="nucleotide sequence ID" value="NZ_JAMQOM010000023.1"/>
</dbReference>
<dbReference type="InterPro" id="IPR013610">
    <property type="entry name" value="ArdC_N"/>
</dbReference>